<dbReference type="InterPro" id="IPR029063">
    <property type="entry name" value="SAM-dependent_MTases_sf"/>
</dbReference>
<protein>
    <recommendedName>
        <fullName evidence="3">Biotin carboxyl carrier protein</fullName>
    </recommendedName>
</protein>
<dbReference type="Gene3D" id="3.40.50.150">
    <property type="entry name" value="Vaccinia Virus protein VP39"/>
    <property type="match status" value="1"/>
</dbReference>
<organism evidence="1 2">
    <name type="scientific">Candidatus Danuiimicrobium aquiferis</name>
    <dbReference type="NCBI Taxonomy" id="1801832"/>
    <lineage>
        <taxon>Bacteria</taxon>
        <taxon>Pseudomonadati</taxon>
        <taxon>Candidatus Omnitrophota</taxon>
        <taxon>Candidatus Danuiimicrobium</taxon>
    </lineage>
</organism>
<proteinExistence type="predicted"/>
<gene>
    <name evidence="1" type="ORF">A3G33_03165</name>
</gene>
<accession>A0A1G1KUS7</accession>
<evidence type="ECO:0000313" key="1">
    <source>
        <dbReference type="EMBL" id="OGW96319.1"/>
    </source>
</evidence>
<dbReference type="Pfam" id="PF13578">
    <property type="entry name" value="Methyltransf_24"/>
    <property type="match status" value="1"/>
</dbReference>
<evidence type="ECO:0000313" key="2">
    <source>
        <dbReference type="Proteomes" id="UP000178187"/>
    </source>
</evidence>
<comment type="caution">
    <text evidence="1">The sequence shown here is derived from an EMBL/GenBank/DDBJ whole genome shotgun (WGS) entry which is preliminary data.</text>
</comment>
<reference evidence="1 2" key="1">
    <citation type="journal article" date="2016" name="Nat. Commun.">
        <title>Thousands of microbial genomes shed light on interconnected biogeochemical processes in an aquifer system.</title>
        <authorList>
            <person name="Anantharaman K."/>
            <person name="Brown C.T."/>
            <person name="Hug L.A."/>
            <person name="Sharon I."/>
            <person name="Castelle C.J."/>
            <person name="Probst A.J."/>
            <person name="Thomas B.C."/>
            <person name="Singh A."/>
            <person name="Wilkins M.J."/>
            <person name="Karaoz U."/>
            <person name="Brodie E.L."/>
            <person name="Williams K.H."/>
            <person name="Hubbard S.S."/>
            <person name="Banfield J.F."/>
        </authorList>
    </citation>
    <scope>NUCLEOTIDE SEQUENCE [LARGE SCALE GENOMIC DNA]</scope>
</reference>
<dbReference type="Proteomes" id="UP000178187">
    <property type="component" value="Unassembled WGS sequence"/>
</dbReference>
<dbReference type="AlphaFoldDB" id="A0A1G1KUS7"/>
<dbReference type="SUPFAM" id="SSF53335">
    <property type="entry name" value="S-adenosyl-L-methionine-dependent methyltransferases"/>
    <property type="match status" value="1"/>
</dbReference>
<name>A0A1G1KUS7_9BACT</name>
<evidence type="ECO:0008006" key="3">
    <source>
        <dbReference type="Google" id="ProtNLM"/>
    </source>
</evidence>
<sequence>MNRIKIAQESINKLGGKTYLEIGVSKGHSFFTINARRKIAVDPAFQFNPKKYPSKREMVCYQSLKLLNTFKKWIGLEEQMYFEMTSDSFFKNHYHTFNDDKIDVALVDGLHTYEQVLQDVMNCLNYLNDGGVIIMHDCSPTTNAMAVRAHSIEEARLRNPPDWDLLWCGDVWKAIVSLRCLPDLDVCVIDCDTGIGIVQKKSSSNRLTLSISAIENLTYDDLCANRNQLLNLKPESFFFEILKGMKPFVHFTKQPEIE</sequence>
<dbReference type="EMBL" id="MHFR01000051">
    <property type="protein sequence ID" value="OGW96319.1"/>
    <property type="molecule type" value="Genomic_DNA"/>
</dbReference>